<accession>A0AAN5D724</accession>
<comment type="caution">
    <text evidence="2">The sequence shown here is derived from an EMBL/GenBank/DDBJ whole genome shotgun (WGS) entry which is preliminary data.</text>
</comment>
<organism evidence="2 3">
    <name type="scientific">Pristionchus mayeri</name>
    <dbReference type="NCBI Taxonomy" id="1317129"/>
    <lineage>
        <taxon>Eukaryota</taxon>
        <taxon>Metazoa</taxon>
        <taxon>Ecdysozoa</taxon>
        <taxon>Nematoda</taxon>
        <taxon>Chromadorea</taxon>
        <taxon>Rhabditida</taxon>
        <taxon>Rhabditina</taxon>
        <taxon>Diplogasteromorpha</taxon>
        <taxon>Diplogasteroidea</taxon>
        <taxon>Neodiplogasteridae</taxon>
        <taxon>Pristionchus</taxon>
    </lineage>
</organism>
<keyword evidence="3" id="KW-1185">Reference proteome</keyword>
<feature type="non-terminal residue" evidence="2">
    <location>
        <position position="142"/>
    </location>
</feature>
<name>A0AAN5D724_9BILA</name>
<proteinExistence type="predicted"/>
<protein>
    <submittedName>
        <fullName evidence="2">Uncharacterized protein</fullName>
    </submittedName>
</protein>
<dbReference type="EMBL" id="BTRK01000006">
    <property type="protein sequence ID" value="GMR57996.1"/>
    <property type="molecule type" value="Genomic_DNA"/>
</dbReference>
<evidence type="ECO:0000313" key="3">
    <source>
        <dbReference type="Proteomes" id="UP001328107"/>
    </source>
</evidence>
<feature type="non-terminal residue" evidence="2">
    <location>
        <position position="1"/>
    </location>
</feature>
<feature type="compositionally biased region" description="Basic and acidic residues" evidence="1">
    <location>
        <begin position="125"/>
        <end position="142"/>
    </location>
</feature>
<evidence type="ECO:0000256" key="1">
    <source>
        <dbReference type="SAM" id="MobiDB-lite"/>
    </source>
</evidence>
<evidence type="ECO:0000313" key="2">
    <source>
        <dbReference type="EMBL" id="GMR57996.1"/>
    </source>
</evidence>
<feature type="region of interest" description="Disordered" evidence="1">
    <location>
        <begin position="120"/>
        <end position="142"/>
    </location>
</feature>
<sequence>YIVYGGQAGCNLRPIDPDSPEWIKEMIDRCRQRDCYARPLFPAIVQKLEEKLGPKAPSIGFWTTVRERFQRFIVDMISIADFAAKEDEYIKADLDWMNNHTSYEEMEDSAMQGEAPHLFPLPARQDVERSRAGRGHGAEGTR</sequence>
<reference evidence="3" key="1">
    <citation type="submission" date="2022-10" db="EMBL/GenBank/DDBJ databases">
        <title>Genome assembly of Pristionchus species.</title>
        <authorList>
            <person name="Yoshida K."/>
            <person name="Sommer R.J."/>
        </authorList>
    </citation>
    <scope>NUCLEOTIDE SEQUENCE [LARGE SCALE GENOMIC DNA]</scope>
    <source>
        <strain evidence="3">RS5460</strain>
    </source>
</reference>
<dbReference type="AlphaFoldDB" id="A0AAN5D724"/>
<gene>
    <name evidence="2" type="ORF">PMAYCL1PPCAC_28191</name>
</gene>
<dbReference type="Proteomes" id="UP001328107">
    <property type="component" value="Unassembled WGS sequence"/>
</dbReference>